<keyword evidence="1" id="KW-0547">Nucleotide-binding</keyword>
<dbReference type="InterPro" id="IPR027417">
    <property type="entry name" value="P-loop_NTPase"/>
</dbReference>
<evidence type="ECO:0000313" key="7">
    <source>
        <dbReference type="WBParaSite" id="ECPE_0001788101-mRNA-1"/>
    </source>
</evidence>
<dbReference type="Gene3D" id="3.40.50.300">
    <property type="entry name" value="P-loop containing nucleotide triphosphate hydrolases"/>
    <property type="match status" value="1"/>
</dbReference>
<evidence type="ECO:0000313" key="5">
    <source>
        <dbReference type="EMBL" id="VDP95156.1"/>
    </source>
</evidence>
<dbReference type="GO" id="GO:0003924">
    <property type="term" value="F:GTPase activity"/>
    <property type="evidence" value="ECO:0007669"/>
    <property type="project" value="InterPro"/>
</dbReference>
<dbReference type="WBParaSite" id="ECPE_0001788101-mRNA-1">
    <property type="protein sequence ID" value="ECPE_0001788101-mRNA-1"/>
    <property type="gene ID" value="ECPE_0001788101"/>
</dbReference>
<sequence>GHGVEVKNTGHAVQIVSVEERNDKTSFTLDEKALSKILLRPEIRDKKAVVISVAGAFRQGKSFLLDFFLKYLRSADNDNWLGDPNLPLEGFPWRGGSERYTTGILLWSEPFLFTLPSGEEVAVLLMDTQGSFDSTSTVRQCATVFALSTMLSSLQVYNIHGNIQEDHLQHLHLFTEYGRLAMESETADTPFQVCSESCVPIPLGVFLPLPTQTDVKKVTNLLMTLRSAYYKLLSNFFRNNHCLLPPDIVVLGIDDLVQNYENFLGSFVFDF</sequence>
<dbReference type="InterPro" id="IPR030386">
    <property type="entry name" value="G_GB1_RHD3_dom"/>
</dbReference>
<evidence type="ECO:0000256" key="3">
    <source>
        <dbReference type="PROSITE-ProRule" id="PRU01052"/>
    </source>
</evidence>
<dbReference type="Pfam" id="PF02263">
    <property type="entry name" value="GBP"/>
    <property type="match status" value="1"/>
</dbReference>
<dbReference type="PROSITE" id="PS51715">
    <property type="entry name" value="G_GB1_RHD3"/>
    <property type="match status" value="1"/>
</dbReference>
<keyword evidence="2" id="KW-0342">GTP-binding</keyword>
<evidence type="ECO:0000259" key="4">
    <source>
        <dbReference type="PROSITE" id="PS51715"/>
    </source>
</evidence>
<protein>
    <submittedName>
        <fullName evidence="7">GB1/RHD3-type G domain-containing protein</fullName>
    </submittedName>
</protein>
<evidence type="ECO:0000256" key="1">
    <source>
        <dbReference type="ARBA" id="ARBA00022741"/>
    </source>
</evidence>
<accession>A0A183BF51</accession>
<evidence type="ECO:0000313" key="6">
    <source>
        <dbReference type="Proteomes" id="UP000272942"/>
    </source>
</evidence>
<dbReference type="GO" id="GO:0005525">
    <property type="term" value="F:GTP binding"/>
    <property type="evidence" value="ECO:0007669"/>
    <property type="project" value="UniProtKB-KW"/>
</dbReference>
<reference evidence="5 6" key="2">
    <citation type="submission" date="2018-11" db="EMBL/GenBank/DDBJ databases">
        <authorList>
            <consortium name="Pathogen Informatics"/>
        </authorList>
    </citation>
    <scope>NUCLEOTIDE SEQUENCE [LARGE SCALE GENOMIC DNA]</scope>
    <source>
        <strain evidence="5 6">Egypt</strain>
    </source>
</reference>
<feature type="domain" description="GB1/RHD3-type G" evidence="4">
    <location>
        <begin position="45"/>
        <end position="271"/>
    </location>
</feature>
<dbReference type="AlphaFoldDB" id="A0A183BF51"/>
<reference evidence="7" key="1">
    <citation type="submission" date="2016-06" db="UniProtKB">
        <authorList>
            <consortium name="WormBaseParasite"/>
        </authorList>
    </citation>
    <scope>IDENTIFICATION</scope>
</reference>
<organism evidence="7">
    <name type="scientific">Echinostoma caproni</name>
    <dbReference type="NCBI Taxonomy" id="27848"/>
    <lineage>
        <taxon>Eukaryota</taxon>
        <taxon>Metazoa</taxon>
        <taxon>Spiralia</taxon>
        <taxon>Lophotrochozoa</taxon>
        <taxon>Platyhelminthes</taxon>
        <taxon>Trematoda</taxon>
        <taxon>Digenea</taxon>
        <taxon>Plagiorchiida</taxon>
        <taxon>Echinostomata</taxon>
        <taxon>Echinostomatoidea</taxon>
        <taxon>Echinostomatidae</taxon>
        <taxon>Echinostoma</taxon>
    </lineage>
</organism>
<dbReference type="SUPFAM" id="SSF52540">
    <property type="entry name" value="P-loop containing nucleoside triphosphate hydrolases"/>
    <property type="match status" value="1"/>
</dbReference>
<dbReference type="EMBL" id="UZAN01072015">
    <property type="protein sequence ID" value="VDP95156.1"/>
    <property type="molecule type" value="Genomic_DNA"/>
</dbReference>
<proteinExistence type="inferred from homology"/>
<dbReference type="OrthoDB" id="7788754at2759"/>
<gene>
    <name evidence="5" type="ORF">ECPE_LOCUS17836</name>
</gene>
<dbReference type="InterPro" id="IPR015894">
    <property type="entry name" value="Guanylate-bd_N"/>
</dbReference>
<dbReference type="PANTHER" id="PTHR10751">
    <property type="entry name" value="GUANYLATE BINDING PROTEIN"/>
    <property type="match status" value="1"/>
</dbReference>
<keyword evidence="6" id="KW-1185">Reference proteome</keyword>
<dbReference type="Proteomes" id="UP000272942">
    <property type="component" value="Unassembled WGS sequence"/>
</dbReference>
<evidence type="ECO:0000256" key="2">
    <source>
        <dbReference type="ARBA" id="ARBA00023134"/>
    </source>
</evidence>
<name>A0A183BF51_9TREM</name>
<dbReference type="FunFam" id="3.40.50.300:FF:004169">
    <property type="entry name" value="Atlastin 3"/>
    <property type="match status" value="1"/>
</dbReference>
<comment type="similarity">
    <text evidence="3">Belongs to the TRAFAC class dynamin-like GTPase superfamily. GB1/RHD3 GTPase family.</text>
</comment>